<dbReference type="Pfam" id="PF10225">
    <property type="entry name" value="NEMP"/>
    <property type="match status" value="1"/>
</dbReference>
<evidence type="ECO:0000256" key="6">
    <source>
        <dbReference type="ARBA" id="ARBA00023136"/>
    </source>
</evidence>
<protein>
    <submittedName>
        <fullName evidence="10">Nuclear envelope integral membrane protein 1</fullName>
    </submittedName>
</protein>
<feature type="transmembrane region" description="Helical" evidence="8">
    <location>
        <begin position="173"/>
        <end position="193"/>
    </location>
</feature>
<dbReference type="PANTHER" id="PTHR13598">
    <property type="entry name" value="AT07567P-RELATED"/>
    <property type="match status" value="1"/>
</dbReference>
<evidence type="ECO:0000256" key="2">
    <source>
        <dbReference type="ARBA" id="ARBA00005748"/>
    </source>
</evidence>
<comment type="subcellular location">
    <subcellularLocation>
        <location evidence="1">Nucleus inner membrane</location>
        <topology evidence="1">Multi-pass membrane protein</topology>
        <orientation evidence="1">Nucleoplasmic side</orientation>
    </subcellularLocation>
</comment>
<keyword evidence="7" id="KW-0539">Nucleus</keyword>
<feature type="transmembrane region" description="Helical" evidence="8">
    <location>
        <begin position="236"/>
        <end position="257"/>
    </location>
</feature>
<feature type="transmembrane region" description="Helical" evidence="8">
    <location>
        <begin position="277"/>
        <end position="299"/>
    </location>
</feature>
<dbReference type="AlphaFoldDB" id="A0A8C3LX41"/>
<feature type="signal peptide" evidence="9">
    <location>
        <begin position="1"/>
        <end position="30"/>
    </location>
</feature>
<dbReference type="Proteomes" id="UP000694543">
    <property type="component" value="Unplaced"/>
</dbReference>
<evidence type="ECO:0000256" key="4">
    <source>
        <dbReference type="ARBA" id="ARBA00022729"/>
    </source>
</evidence>
<keyword evidence="3 8" id="KW-0812">Transmembrane</keyword>
<keyword evidence="6 8" id="KW-0472">Membrane</keyword>
<evidence type="ECO:0000256" key="5">
    <source>
        <dbReference type="ARBA" id="ARBA00022989"/>
    </source>
</evidence>
<accession>A0A8C3LX41</accession>
<evidence type="ECO:0000313" key="10">
    <source>
        <dbReference type="Ensembl" id="ENSCPIP00010016692.1"/>
    </source>
</evidence>
<keyword evidence="4 9" id="KW-0732">Signal</keyword>
<evidence type="ECO:0000256" key="3">
    <source>
        <dbReference type="ARBA" id="ARBA00022692"/>
    </source>
</evidence>
<evidence type="ECO:0000256" key="9">
    <source>
        <dbReference type="SAM" id="SignalP"/>
    </source>
</evidence>
<dbReference type="Ensembl" id="ENSCPIT00010019872.1">
    <property type="protein sequence ID" value="ENSCPIP00010016692.1"/>
    <property type="gene ID" value="ENSCPIG00010013339.1"/>
</dbReference>
<sequence>MAGGMKAVPGRRRILGALLLLLLLPPPLGGAGDGAEVTALREGSECCHTTSHHFCYTNVHSPCWRDIWTRMQIRVNSNHVIRVTQVGSEEELRELEESKVWNFLSSLLREKLNSTNIDMDLYSNKTCLKVELLEANTRYCIVLSRWFDPKLFLVFFLGLLLFFCGDMLSRSQLFFYSAGISIGLLASLLILIYVMSKAMPKKSPVYFLLLGGWSFSLYLLQLVFKNLREICKSYWQYLLGYLLLMGFVSFGVCYRYGPLENERSINLLSWALQLLGLALMYLGIQIRPIALALVLIAVCTKNMDYPLQWIYGVYKRAQSARLGPSPPRLLTEEEYRVQGEVETRKALEELRNYCRSPDFSAWTAVSRIQSPKRFAEFVGGASHLTASEVSFHEQEYGLGGVFLEEQLFEEDEEEDFLHREAARAACGPTSHLTAD</sequence>
<organism evidence="10 11">
    <name type="scientific">Chrysolophus pictus</name>
    <name type="common">Golden pheasant</name>
    <name type="synonym">Phasianus pictus</name>
    <dbReference type="NCBI Taxonomy" id="9089"/>
    <lineage>
        <taxon>Eukaryota</taxon>
        <taxon>Metazoa</taxon>
        <taxon>Chordata</taxon>
        <taxon>Craniata</taxon>
        <taxon>Vertebrata</taxon>
        <taxon>Euteleostomi</taxon>
        <taxon>Archelosauria</taxon>
        <taxon>Archosauria</taxon>
        <taxon>Dinosauria</taxon>
        <taxon>Saurischia</taxon>
        <taxon>Theropoda</taxon>
        <taxon>Coelurosauria</taxon>
        <taxon>Aves</taxon>
        <taxon>Neognathae</taxon>
        <taxon>Galloanserae</taxon>
        <taxon>Galliformes</taxon>
        <taxon>Phasianidae</taxon>
        <taxon>Phasianinae</taxon>
        <taxon>Chrysolophus</taxon>
    </lineage>
</organism>
<reference evidence="10" key="2">
    <citation type="submission" date="2025-09" db="UniProtKB">
        <authorList>
            <consortium name="Ensembl"/>
        </authorList>
    </citation>
    <scope>IDENTIFICATION</scope>
</reference>
<feature type="chain" id="PRO_5034343137" evidence="9">
    <location>
        <begin position="31"/>
        <end position="435"/>
    </location>
</feature>
<dbReference type="InterPro" id="IPR019358">
    <property type="entry name" value="NEMP_fam"/>
</dbReference>
<feature type="transmembrane region" description="Helical" evidence="8">
    <location>
        <begin position="151"/>
        <end position="168"/>
    </location>
</feature>
<proteinExistence type="inferred from homology"/>
<reference evidence="10" key="1">
    <citation type="submission" date="2025-08" db="UniProtKB">
        <authorList>
            <consortium name="Ensembl"/>
        </authorList>
    </citation>
    <scope>IDENTIFICATION</scope>
</reference>
<keyword evidence="5 8" id="KW-1133">Transmembrane helix</keyword>
<keyword evidence="11" id="KW-1185">Reference proteome</keyword>
<dbReference type="PANTHER" id="PTHR13598:SF2">
    <property type="entry name" value="NUCLEAR ENVELOPE INTEGRAL MEMBRANE PROTEIN 1"/>
    <property type="match status" value="1"/>
</dbReference>
<evidence type="ECO:0000256" key="1">
    <source>
        <dbReference type="ARBA" id="ARBA00004575"/>
    </source>
</evidence>
<evidence type="ECO:0000256" key="7">
    <source>
        <dbReference type="ARBA" id="ARBA00023242"/>
    </source>
</evidence>
<comment type="similarity">
    <text evidence="2">Belongs to the NEMP family.</text>
</comment>
<feature type="transmembrane region" description="Helical" evidence="8">
    <location>
        <begin position="205"/>
        <end position="224"/>
    </location>
</feature>
<name>A0A8C3LX41_CHRPC</name>
<dbReference type="GO" id="GO:0005637">
    <property type="term" value="C:nuclear inner membrane"/>
    <property type="evidence" value="ECO:0007669"/>
    <property type="project" value="UniProtKB-SubCell"/>
</dbReference>
<evidence type="ECO:0000256" key="8">
    <source>
        <dbReference type="SAM" id="Phobius"/>
    </source>
</evidence>
<evidence type="ECO:0000313" key="11">
    <source>
        <dbReference type="Proteomes" id="UP000694543"/>
    </source>
</evidence>